<evidence type="ECO:0000313" key="11">
    <source>
        <dbReference type="EMBL" id="QTH64663.1"/>
    </source>
</evidence>
<gene>
    <name evidence="8 11" type="primary">proB</name>
    <name evidence="11" type="ORF">J1N51_04120</name>
</gene>
<dbReference type="NCBIfam" id="TIGR01027">
    <property type="entry name" value="proB"/>
    <property type="match status" value="1"/>
</dbReference>
<proteinExistence type="inferred from homology"/>
<evidence type="ECO:0000259" key="10">
    <source>
        <dbReference type="Pfam" id="PF01472"/>
    </source>
</evidence>
<dbReference type="GO" id="GO:0005524">
    <property type="term" value="F:ATP binding"/>
    <property type="evidence" value="ECO:0007669"/>
    <property type="project" value="UniProtKB-KW"/>
</dbReference>
<dbReference type="PIRSF" id="PIRSF000729">
    <property type="entry name" value="GK"/>
    <property type="match status" value="1"/>
</dbReference>
<keyword evidence="12" id="KW-1185">Reference proteome</keyword>
<comment type="function">
    <text evidence="8">Catalyzes the transfer of a phosphate group to glutamate to form L-glutamate 5-phosphate.</text>
</comment>
<dbReference type="Pfam" id="PF01472">
    <property type="entry name" value="PUA"/>
    <property type="match status" value="1"/>
</dbReference>
<dbReference type="InterPro" id="IPR036974">
    <property type="entry name" value="PUA_sf"/>
</dbReference>
<protein>
    <recommendedName>
        <fullName evidence="8">Glutamate 5-kinase</fullName>
        <ecNumber evidence="8">2.7.2.11</ecNumber>
    </recommendedName>
    <alternativeName>
        <fullName evidence="8">Gamma-glutamyl kinase</fullName>
        <shortName evidence="8">GK</shortName>
    </alternativeName>
</protein>
<dbReference type="GO" id="GO:0005829">
    <property type="term" value="C:cytosol"/>
    <property type="evidence" value="ECO:0007669"/>
    <property type="project" value="TreeGrafter"/>
</dbReference>
<dbReference type="InterPro" id="IPR005715">
    <property type="entry name" value="Glu_5kinase/COase_Synthase"/>
</dbReference>
<dbReference type="InterPro" id="IPR011529">
    <property type="entry name" value="Glu_5kinase"/>
</dbReference>
<dbReference type="AlphaFoldDB" id="A0A975HIY5"/>
<sequence length="369" mass="39863">MNTNSWKNWKRIVLKVGSALIAPSGNGCSAHQLFPIAQFIIECRKQGKEVVLVSSGSVAAGRHLFDSPERPSLAIKKAMAAAGQAEMVGTWDRLFDFPTSQILLTHGDLRDQERYQSIRDTLETSLEAGILPIVNENDTVTTDLLKVGDNDNLSAMVAAAADADALIMCSDINGLYNKNPKLHEDAELLSVVDEINDGIKAMAGGAISSTGTGGMLTKLQAAEKATAHGITTYIVNGFEAETFSRLVRGDNPGTMFTPYKNPMQDDLHWLTHTTRAQGEIIVDQSGAGQVLDEEQNLSSDHLVEVKGNFNIGDTVLVKTKDGTRLAKAVANYSSCLMSFISDQQSPNDHSFPTIESLIEEDNIAVLKEA</sequence>
<feature type="binding site" evidence="8">
    <location>
        <position position="150"/>
    </location>
    <ligand>
        <name>substrate</name>
    </ligand>
</feature>
<feature type="binding site" evidence="8">
    <location>
        <position position="138"/>
    </location>
    <ligand>
        <name>substrate</name>
    </ligand>
</feature>
<dbReference type="PANTHER" id="PTHR43654">
    <property type="entry name" value="GLUTAMATE 5-KINASE"/>
    <property type="match status" value="1"/>
</dbReference>
<comment type="similarity">
    <text evidence="8">Belongs to the glutamate 5-kinase family.</text>
</comment>
<dbReference type="SUPFAM" id="SSF53633">
    <property type="entry name" value="Carbamate kinase-like"/>
    <property type="match status" value="1"/>
</dbReference>
<keyword evidence="7 8" id="KW-0067">ATP-binding</keyword>
<keyword evidence="6 8" id="KW-0418">Kinase</keyword>
<evidence type="ECO:0000256" key="3">
    <source>
        <dbReference type="ARBA" id="ARBA00022650"/>
    </source>
</evidence>
<dbReference type="Proteomes" id="UP000682739">
    <property type="component" value="Chromosome"/>
</dbReference>
<dbReference type="InterPro" id="IPR041739">
    <property type="entry name" value="G5K_ProB"/>
</dbReference>
<evidence type="ECO:0000313" key="12">
    <source>
        <dbReference type="Proteomes" id="UP000682739"/>
    </source>
</evidence>
<dbReference type="FunFam" id="3.40.1160.10:FF:000018">
    <property type="entry name" value="Glutamate 5-kinase"/>
    <property type="match status" value="1"/>
</dbReference>
<dbReference type="InterPro" id="IPR002478">
    <property type="entry name" value="PUA"/>
</dbReference>
<name>A0A975HIY5_9GAMM</name>
<dbReference type="InterPro" id="IPR001048">
    <property type="entry name" value="Asp/Glu/Uridylate_kinase"/>
</dbReference>
<dbReference type="PROSITE" id="PS00902">
    <property type="entry name" value="GLUTAMATE_5_KINASE"/>
    <property type="match status" value="1"/>
</dbReference>
<evidence type="ECO:0000256" key="7">
    <source>
        <dbReference type="ARBA" id="ARBA00022840"/>
    </source>
</evidence>
<feature type="binding site" evidence="8">
    <location>
        <begin position="170"/>
        <end position="171"/>
    </location>
    <ligand>
        <name>ATP</name>
        <dbReference type="ChEBI" id="CHEBI:30616"/>
    </ligand>
</feature>
<keyword evidence="5 8" id="KW-0547">Nucleotide-binding</keyword>
<keyword evidence="4 8" id="KW-0808">Transferase</keyword>
<feature type="binding site" evidence="8">
    <location>
        <position position="15"/>
    </location>
    <ligand>
        <name>ATP</name>
        <dbReference type="ChEBI" id="CHEBI:30616"/>
    </ligand>
</feature>
<dbReference type="RefSeq" id="WP_208832717.1">
    <property type="nucleotide sequence ID" value="NZ_CP072110.1"/>
</dbReference>
<evidence type="ECO:0000256" key="6">
    <source>
        <dbReference type="ARBA" id="ARBA00022777"/>
    </source>
</evidence>
<reference evidence="11" key="1">
    <citation type="submission" date="2021-03" db="EMBL/GenBank/DDBJ databases">
        <title>Description of Psychrosphaera ytuae sp. nov. isolated from deep sea sediment of South China Sea.</title>
        <authorList>
            <person name="Zhang J."/>
            <person name="Xu X.-D."/>
        </authorList>
    </citation>
    <scope>NUCLEOTIDE SEQUENCE</scope>
    <source>
        <strain evidence="11">MTZ26</strain>
    </source>
</reference>
<feature type="domain" description="PUA" evidence="10">
    <location>
        <begin position="278"/>
        <end position="334"/>
    </location>
</feature>
<evidence type="ECO:0000256" key="1">
    <source>
        <dbReference type="ARBA" id="ARBA00022490"/>
    </source>
</evidence>
<comment type="subcellular location">
    <subcellularLocation>
        <location evidence="8">Cytoplasm</location>
    </subcellularLocation>
</comment>
<feature type="binding site" evidence="8">
    <location>
        <begin position="212"/>
        <end position="218"/>
    </location>
    <ligand>
        <name>ATP</name>
        <dbReference type="ChEBI" id="CHEBI:30616"/>
    </ligand>
</feature>
<evidence type="ECO:0000256" key="4">
    <source>
        <dbReference type="ARBA" id="ARBA00022679"/>
    </source>
</evidence>
<dbReference type="Pfam" id="PF00696">
    <property type="entry name" value="AA_kinase"/>
    <property type="match status" value="1"/>
</dbReference>
<dbReference type="HAMAP" id="MF_00456">
    <property type="entry name" value="ProB"/>
    <property type="match status" value="1"/>
</dbReference>
<dbReference type="InterPro" id="IPR036393">
    <property type="entry name" value="AceGlu_kinase-like_sf"/>
</dbReference>
<dbReference type="PRINTS" id="PR00474">
    <property type="entry name" value="GLU5KINASE"/>
</dbReference>
<dbReference type="GO" id="GO:0055129">
    <property type="term" value="P:L-proline biosynthetic process"/>
    <property type="evidence" value="ECO:0007669"/>
    <property type="project" value="UniProtKB-UniRule"/>
</dbReference>
<dbReference type="EC" id="2.7.2.11" evidence="8"/>
<dbReference type="InterPro" id="IPR015947">
    <property type="entry name" value="PUA-like_sf"/>
</dbReference>
<keyword evidence="3 8" id="KW-0641">Proline biosynthesis</keyword>
<comment type="pathway">
    <text evidence="8">Amino-acid biosynthesis; L-proline biosynthesis; L-glutamate 5-semialdehyde from L-glutamate: step 1/2.</text>
</comment>
<evidence type="ECO:0000256" key="8">
    <source>
        <dbReference type="HAMAP-Rule" id="MF_00456"/>
    </source>
</evidence>
<feature type="binding site" evidence="8">
    <location>
        <position position="55"/>
    </location>
    <ligand>
        <name>substrate</name>
    </ligand>
</feature>
<dbReference type="KEGG" id="psym:J1N51_04120"/>
<feature type="domain" description="Aspartate/glutamate/uridylate kinase" evidence="9">
    <location>
        <begin position="10"/>
        <end position="236"/>
    </location>
</feature>
<keyword evidence="1 8" id="KW-0963">Cytoplasm</keyword>
<organism evidence="11 12">
    <name type="scientific">Psychrosphaera ytuae</name>
    <dbReference type="NCBI Taxonomy" id="2820710"/>
    <lineage>
        <taxon>Bacteria</taxon>
        <taxon>Pseudomonadati</taxon>
        <taxon>Pseudomonadota</taxon>
        <taxon>Gammaproteobacteria</taxon>
        <taxon>Alteromonadales</taxon>
        <taxon>Pseudoalteromonadaceae</taxon>
        <taxon>Psychrosphaera</taxon>
    </lineage>
</organism>
<dbReference type="PROSITE" id="PS50890">
    <property type="entry name" value="PUA"/>
    <property type="match status" value="1"/>
</dbReference>
<dbReference type="CDD" id="cd04242">
    <property type="entry name" value="AAK_G5K_ProB"/>
    <property type="match status" value="1"/>
</dbReference>
<dbReference type="InterPro" id="IPR019797">
    <property type="entry name" value="Glutamate_5-kinase_CS"/>
</dbReference>
<dbReference type="Gene3D" id="2.30.130.10">
    <property type="entry name" value="PUA domain"/>
    <property type="match status" value="1"/>
</dbReference>
<dbReference type="Gene3D" id="3.40.1160.10">
    <property type="entry name" value="Acetylglutamate kinase-like"/>
    <property type="match status" value="1"/>
</dbReference>
<dbReference type="GO" id="GO:0004349">
    <property type="term" value="F:glutamate 5-kinase activity"/>
    <property type="evidence" value="ECO:0007669"/>
    <property type="project" value="UniProtKB-UniRule"/>
</dbReference>
<dbReference type="EMBL" id="CP072110">
    <property type="protein sequence ID" value="QTH64663.1"/>
    <property type="molecule type" value="Genomic_DNA"/>
</dbReference>
<accession>A0A975HIY5</accession>
<evidence type="ECO:0000259" key="9">
    <source>
        <dbReference type="Pfam" id="PF00696"/>
    </source>
</evidence>
<dbReference type="GO" id="GO:0003723">
    <property type="term" value="F:RNA binding"/>
    <property type="evidence" value="ECO:0007669"/>
    <property type="project" value="InterPro"/>
</dbReference>
<dbReference type="InterPro" id="IPR001057">
    <property type="entry name" value="Glu/AcGlu_kinase"/>
</dbReference>
<keyword evidence="2 8" id="KW-0028">Amino-acid biosynthesis</keyword>
<dbReference type="SUPFAM" id="SSF88697">
    <property type="entry name" value="PUA domain-like"/>
    <property type="match status" value="1"/>
</dbReference>
<evidence type="ECO:0000256" key="5">
    <source>
        <dbReference type="ARBA" id="ARBA00022741"/>
    </source>
</evidence>
<evidence type="ECO:0000256" key="2">
    <source>
        <dbReference type="ARBA" id="ARBA00022605"/>
    </source>
</evidence>
<dbReference type="PANTHER" id="PTHR43654:SF1">
    <property type="entry name" value="ISOPENTENYL PHOSPHATE KINASE"/>
    <property type="match status" value="1"/>
</dbReference>
<comment type="catalytic activity">
    <reaction evidence="8">
        <text>L-glutamate + ATP = L-glutamyl 5-phosphate + ADP</text>
        <dbReference type="Rhea" id="RHEA:14877"/>
        <dbReference type="ChEBI" id="CHEBI:29985"/>
        <dbReference type="ChEBI" id="CHEBI:30616"/>
        <dbReference type="ChEBI" id="CHEBI:58274"/>
        <dbReference type="ChEBI" id="CHEBI:456216"/>
        <dbReference type="EC" id="2.7.2.11"/>
    </reaction>
</comment>